<reference evidence="2 3" key="1">
    <citation type="submission" date="2018-07" db="EMBL/GenBank/DDBJ databases">
        <title>Genomic Encyclopedia of Type Strains, Phase IV (KMG-IV): sequencing the most valuable type-strain genomes for metagenomic binning, comparative biology and taxonomic classification.</title>
        <authorList>
            <person name="Goeker M."/>
        </authorList>
    </citation>
    <scope>NUCLEOTIDE SEQUENCE [LARGE SCALE GENOMIC DNA]</scope>
    <source>
        <strain evidence="2 3">DSM 4134</strain>
    </source>
</reference>
<dbReference type="Proteomes" id="UP000256779">
    <property type="component" value="Unassembled WGS sequence"/>
</dbReference>
<evidence type="ECO:0000313" key="2">
    <source>
        <dbReference type="EMBL" id="RED99876.1"/>
    </source>
</evidence>
<evidence type="ECO:0000259" key="1">
    <source>
        <dbReference type="Pfam" id="PF12867"/>
    </source>
</evidence>
<accession>A0A3D9L3K3</accession>
<dbReference type="InterPro" id="IPR024775">
    <property type="entry name" value="DinB-like"/>
</dbReference>
<protein>
    <submittedName>
        <fullName evidence="2">Putative damage-inducible protein DinB</fullName>
    </submittedName>
</protein>
<dbReference type="InterPro" id="IPR034660">
    <property type="entry name" value="DinB/YfiT-like"/>
</dbReference>
<organism evidence="2 3">
    <name type="scientific">Marinoscillum furvescens DSM 4134</name>
    <dbReference type="NCBI Taxonomy" id="1122208"/>
    <lineage>
        <taxon>Bacteria</taxon>
        <taxon>Pseudomonadati</taxon>
        <taxon>Bacteroidota</taxon>
        <taxon>Cytophagia</taxon>
        <taxon>Cytophagales</taxon>
        <taxon>Reichenbachiellaceae</taxon>
        <taxon>Marinoscillum</taxon>
    </lineage>
</organism>
<keyword evidence="3" id="KW-1185">Reference proteome</keyword>
<evidence type="ECO:0000313" key="3">
    <source>
        <dbReference type="Proteomes" id="UP000256779"/>
    </source>
</evidence>
<gene>
    <name evidence="2" type="ORF">C7460_107160</name>
</gene>
<feature type="domain" description="DinB-like" evidence="1">
    <location>
        <begin position="26"/>
        <end position="144"/>
    </location>
</feature>
<name>A0A3D9L3K3_MARFU</name>
<dbReference type="RefSeq" id="WP_115867894.1">
    <property type="nucleotide sequence ID" value="NZ_QREG01000007.1"/>
</dbReference>
<comment type="caution">
    <text evidence="2">The sequence shown here is derived from an EMBL/GenBank/DDBJ whole genome shotgun (WGS) entry which is preliminary data.</text>
</comment>
<dbReference type="SUPFAM" id="SSF109854">
    <property type="entry name" value="DinB/YfiT-like putative metalloenzymes"/>
    <property type="match status" value="1"/>
</dbReference>
<dbReference type="OrthoDB" id="9814103at2"/>
<dbReference type="EMBL" id="QREG01000007">
    <property type="protein sequence ID" value="RED99876.1"/>
    <property type="molecule type" value="Genomic_DNA"/>
</dbReference>
<dbReference type="Gene3D" id="1.20.120.450">
    <property type="entry name" value="dinb family like domain"/>
    <property type="match status" value="1"/>
</dbReference>
<sequence length="157" mass="18022">MNLHDLTAQLNEVYEGQPWFGNSIATYLQEIEDSQIGASVSGSRSIGQIINHMIVWREYVLDKLEGRSNSLRVNSPEDWPLRSYKPEDKAPLFTRLKTTQKKLNEALKQQDDTLLTMTVPGEPRTFEQLLTGIIYHDIYHLGQIYLIKSSLEKKSVT</sequence>
<dbReference type="Pfam" id="PF12867">
    <property type="entry name" value="DinB_2"/>
    <property type="match status" value="1"/>
</dbReference>
<dbReference type="AlphaFoldDB" id="A0A3D9L3K3"/>
<proteinExistence type="predicted"/>